<keyword evidence="3" id="KW-1185">Reference proteome</keyword>
<protein>
    <submittedName>
        <fullName evidence="2">Uncharacterized protein</fullName>
    </submittedName>
</protein>
<organism evidence="2 3">
    <name type="scientific">Cryphonectria parasitica (strain ATCC 38755 / EP155)</name>
    <dbReference type="NCBI Taxonomy" id="660469"/>
    <lineage>
        <taxon>Eukaryota</taxon>
        <taxon>Fungi</taxon>
        <taxon>Dikarya</taxon>
        <taxon>Ascomycota</taxon>
        <taxon>Pezizomycotina</taxon>
        <taxon>Sordariomycetes</taxon>
        <taxon>Sordariomycetidae</taxon>
        <taxon>Diaporthales</taxon>
        <taxon>Cryphonectriaceae</taxon>
        <taxon>Cryphonectria-Endothia species complex</taxon>
        <taxon>Cryphonectria</taxon>
    </lineage>
</organism>
<keyword evidence="1" id="KW-0812">Transmembrane</keyword>
<dbReference type="Proteomes" id="UP000803844">
    <property type="component" value="Unassembled WGS sequence"/>
</dbReference>
<dbReference type="EMBL" id="MU032347">
    <property type="protein sequence ID" value="KAF3766617.1"/>
    <property type="molecule type" value="Genomic_DNA"/>
</dbReference>
<gene>
    <name evidence="2" type="ORF">M406DRAFT_339775</name>
</gene>
<feature type="transmembrane region" description="Helical" evidence="1">
    <location>
        <begin position="93"/>
        <end position="120"/>
    </location>
</feature>
<comment type="caution">
    <text evidence="2">The sequence shown here is derived from an EMBL/GenBank/DDBJ whole genome shotgun (WGS) entry which is preliminary data.</text>
</comment>
<dbReference type="AlphaFoldDB" id="A0A9P4Y5A3"/>
<feature type="transmembrane region" description="Helical" evidence="1">
    <location>
        <begin position="126"/>
        <end position="145"/>
    </location>
</feature>
<proteinExistence type="predicted"/>
<name>A0A9P4Y5A3_CRYP1</name>
<evidence type="ECO:0000256" key="1">
    <source>
        <dbReference type="SAM" id="Phobius"/>
    </source>
</evidence>
<accession>A0A9P4Y5A3</accession>
<dbReference type="RefSeq" id="XP_040777578.1">
    <property type="nucleotide sequence ID" value="XM_040921485.1"/>
</dbReference>
<reference evidence="2" key="1">
    <citation type="journal article" date="2020" name="Phytopathology">
        <title>Genome sequence of the chestnut blight fungus Cryphonectria parasitica EP155: A fundamental resource for an archetypical invasive plant pathogen.</title>
        <authorList>
            <person name="Crouch J.A."/>
            <person name="Dawe A."/>
            <person name="Aerts A."/>
            <person name="Barry K."/>
            <person name="Churchill A.C.L."/>
            <person name="Grimwood J."/>
            <person name="Hillman B."/>
            <person name="Milgroom M.G."/>
            <person name="Pangilinan J."/>
            <person name="Smith M."/>
            <person name="Salamov A."/>
            <person name="Schmutz J."/>
            <person name="Yadav J."/>
            <person name="Grigoriev I.V."/>
            <person name="Nuss D."/>
        </authorList>
    </citation>
    <scope>NUCLEOTIDE SEQUENCE</scope>
    <source>
        <strain evidence="2">EP155</strain>
    </source>
</reference>
<dbReference type="OrthoDB" id="440424at2759"/>
<dbReference type="InterPro" id="IPR038213">
    <property type="entry name" value="IFI6/IFI27-like_sf"/>
</dbReference>
<dbReference type="Gene3D" id="6.10.110.10">
    <property type="match status" value="1"/>
</dbReference>
<sequence>MINEERSRPIPRPFAATSKRSPDAIAAKVVFILRSVEERGVVLIQQLDETLDTEGWTEWVAEKVLAGIETEASHDANELFQFAKDHPLATAGLLTIIAVGVLVLLAPTIVVALGSFAAWWESTYAGYIPAGSLFSFLQRLGMIWGRA</sequence>
<keyword evidence="1" id="KW-0472">Membrane</keyword>
<evidence type="ECO:0000313" key="2">
    <source>
        <dbReference type="EMBL" id="KAF3766617.1"/>
    </source>
</evidence>
<dbReference type="GeneID" id="63838614"/>
<keyword evidence="1" id="KW-1133">Transmembrane helix</keyword>
<evidence type="ECO:0000313" key="3">
    <source>
        <dbReference type="Proteomes" id="UP000803844"/>
    </source>
</evidence>